<dbReference type="RefSeq" id="WP_377046167.1">
    <property type="nucleotide sequence ID" value="NZ_JBHLUN010000015.1"/>
</dbReference>
<keyword evidence="1" id="KW-0443">Lipid metabolism</keyword>
<dbReference type="PANTHER" id="PTHR36305:SF1">
    <property type="entry name" value="PHOSPHATIDYLGLYCEROPHOSPHATASE A"/>
    <property type="match status" value="1"/>
</dbReference>
<dbReference type="InterPro" id="IPR007686">
    <property type="entry name" value="YutG/PgpA"/>
</dbReference>
<comment type="function">
    <text evidence="1">Lipid phosphatase which dephosphorylates phosphatidylglycerophosphate (PGP) to phosphatidylglycerol (PG).</text>
</comment>
<protein>
    <recommendedName>
        <fullName evidence="1">Phosphatidylglycerophosphatase A</fullName>
        <ecNumber evidence="1">3.1.3.27</ecNumber>
    </recommendedName>
    <alternativeName>
        <fullName evidence="1">Phosphatidylglycerolphosphate phosphatase A</fullName>
    </alternativeName>
</protein>
<proteinExistence type="predicted"/>
<dbReference type="PIRSF" id="PIRSF006162">
    <property type="entry name" value="PgpA"/>
    <property type="match status" value="1"/>
</dbReference>
<keyword evidence="1" id="KW-0378">Hydrolase</keyword>
<evidence type="ECO:0000256" key="2">
    <source>
        <dbReference type="SAM" id="Phobius"/>
    </source>
</evidence>
<dbReference type="Pfam" id="PF04608">
    <property type="entry name" value="PgpA"/>
    <property type="match status" value="1"/>
</dbReference>
<evidence type="ECO:0000259" key="3">
    <source>
        <dbReference type="Pfam" id="PF04608"/>
    </source>
</evidence>
<keyword evidence="1" id="KW-0595">Phospholipid degradation</keyword>
<dbReference type="EMBL" id="JBHLUN010000015">
    <property type="protein sequence ID" value="MFC0410416.1"/>
    <property type="molecule type" value="Genomic_DNA"/>
</dbReference>
<gene>
    <name evidence="4" type="ORF">ACFFGY_19355</name>
</gene>
<keyword evidence="1" id="KW-0442">Lipid degradation</keyword>
<dbReference type="InterPro" id="IPR036681">
    <property type="entry name" value="PgpA-like_sf"/>
</dbReference>
<keyword evidence="1 2" id="KW-0812">Transmembrane</keyword>
<dbReference type="EC" id="3.1.3.27" evidence="1"/>
<keyword evidence="1" id="KW-0997">Cell inner membrane</keyword>
<dbReference type="InterPro" id="IPR026037">
    <property type="entry name" value="PgpA"/>
</dbReference>
<evidence type="ECO:0000313" key="5">
    <source>
        <dbReference type="Proteomes" id="UP001589865"/>
    </source>
</evidence>
<feature type="transmembrane region" description="Helical" evidence="2">
    <location>
        <begin position="34"/>
        <end position="54"/>
    </location>
</feature>
<comment type="cofactor">
    <cofactor evidence="1">
        <name>Mg(2+)</name>
        <dbReference type="ChEBI" id="CHEBI:18420"/>
    </cofactor>
</comment>
<keyword evidence="5" id="KW-1185">Reference proteome</keyword>
<accession>A0ABV6K1H3</accession>
<keyword evidence="1" id="KW-1208">Phospholipid metabolism</keyword>
<keyword evidence="1 2" id="KW-0472">Membrane</keyword>
<feature type="domain" description="YutG/PgpA" evidence="3">
    <location>
        <begin position="7"/>
        <end position="144"/>
    </location>
</feature>
<comment type="subcellular location">
    <subcellularLocation>
        <location evidence="1">Cell inner membrane</location>
        <topology evidence="1">Multi-pass membrane protein</topology>
    </subcellularLocation>
</comment>
<sequence>MTAAGFLASMAGIGRLRPAPGTWGSALVLPLAWGGPALCLLAAALFSALGVWAISRLPEARDDPSWVVIDEGAGQSLALAALPGFWTPGWTAPIWVVGAFVLFRFFDIVKPWPVSWADRRAGAVWVMLDDLVAGALAAACLLAMRIVAG</sequence>
<comment type="catalytic activity">
    <reaction evidence="1">
        <text>a 1,2-diacyl-sn-glycero-3-phospho-(1'-sn-glycero-3'-phosphate) + H2O = a 1,2-diacyl-sn-glycero-3-phospho-(1'-sn-glycerol) + phosphate</text>
        <dbReference type="Rhea" id="RHEA:33751"/>
        <dbReference type="ChEBI" id="CHEBI:15377"/>
        <dbReference type="ChEBI" id="CHEBI:43474"/>
        <dbReference type="ChEBI" id="CHEBI:60110"/>
        <dbReference type="ChEBI" id="CHEBI:64716"/>
        <dbReference type="EC" id="3.1.3.27"/>
    </reaction>
</comment>
<comment type="pathway">
    <text evidence="1">Phospholipid metabolism; phosphatidylglycerol biosynthesis; phosphatidylglycerol from CDP-diacylglycerol: step 2/2.</text>
</comment>
<dbReference type="Proteomes" id="UP001589865">
    <property type="component" value="Unassembled WGS sequence"/>
</dbReference>
<keyword evidence="1" id="KW-0460">Magnesium</keyword>
<reference evidence="4 5" key="1">
    <citation type="submission" date="2024-09" db="EMBL/GenBank/DDBJ databases">
        <authorList>
            <person name="Sun Q."/>
            <person name="Mori K."/>
        </authorList>
    </citation>
    <scope>NUCLEOTIDE SEQUENCE [LARGE SCALE GENOMIC DNA]</scope>
    <source>
        <strain evidence="4 5">TBRC 5777</strain>
    </source>
</reference>
<feature type="transmembrane region" description="Helical" evidence="2">
    <location>
        <begin position="121"/>
        <end position="148"/>
    </location>
</feature>
<name>A0ABV6K1H3_9PROT</name>
<feature type="transmembrane region" description="Helical" evidence="2">
    <location>
        <begin position="92"/>
        <end position="109"/>
    </location>
</feature>
<dbReference type="SUPFAM" id="SSF101307">
    <property type="entry name" value="YutG-like"/>
    <property type="match status" value="1"/>
</dbReference>
<keyword evidence="2" id="KW-1133">Transmembrane helix</keyword>
<keyword evidence="1" id="KW-1003">Cell membrane</keyword>
<dbReference type="CDD" id="cd06971">
    <property type="entry name" value="PgpA"/>
    <property type="match status" value="1"/>
</dbReference>
<comment type="caution">
    <text evidence="4">The sequence shown here is derived from an EMBL/GenBank/DDBJ whole genome shotgun (WGS) entry which is preliminary data.</text>
</comment>
<organism evidence="4 5">
    <name type="scientific">Roseomonas elaeocarpi</name>
    <dbReference type="NCBI Taxonomy" id="907779"/>
    <lineage>
        <taxon>Bacteria</taxon>
        <taxon>Pseudomonadati</taxon>
        <taxon>Pseudomonadota</taxon>
        <taxon>Alphaproteobacteria</taxon>
        <taxon>Acetobacterales</taxon>
        <taxon>Roseomonadaceae</taxon>
        <taxon>Roseomonas</taxon>
    </lineage>
</organism>
<keyword evidence="1" id="KW-0479">Metal-binding</keyword>
<evidence type="ECO:0000256" key="1">
    <source>
        <dbReference type="PIRNR" id="PIRNR006162"/>
    </source>
</evidence>
<evidence type="ECO:0000313" key="4">
    <source>
        <dbReference type="EMBL" id="MFC0410416.1"/>
    </source>
</evidence>
<dbReference type="PANTHER" id="PTHR36305">
    <property type="entry name" value="PHOSPHATIDYLGLYCEROPHOSPHATASE A"/>
    <property type="match status" value="1"/>
</dbReference>